<dbReference type="GO" id="GO:0015074">
    <property type="term" value="P:DNA integration"/>
    <property type="evidence" value="ECO:0007669"/>
    <property type="project" value="InterPro"/>
</dbReference>
<dbReference type="Proteomes" id="UP000886667">
    <property type="component" value="Unassembled WGS sequence"/>
</dbReference>
<dbReference type="Pfam" id="PF00589">
    <property type="entry name" value="Phage_integrase"/>
    <property type="match status" value="1"/>
</dbReference>
<accession>A0A9E4KCS3</accession>
<dbReference type="InterPro" id="IPR011010">
    <property type="entry name" value="DNA_brk_join_enz"/>
</dbReference>
<dbReference type="CDD" id="cd00397">
    <property type="entry name" value="DNA_BRE_C"/>
    <property type="match status" value="1"/>
</dbReference>
<dbReference type="AlphaFoldDB" id="A0A9E4KCS3"/>
<dbReference type="InterPro" id="IPR013762">
    <property type="entry name" value="Integrase-like_cat_sf"/>
</dbReference>
<evidence type="ECO:0000313" key="4">
    <source>
        <dbReference type="Proteomes" id="UP000886667"/>
    </source>
</evidence>
<dbReference type="SUPFAM" id="SSF56349">
    <property type="entry name" value="DNA breaking-rejoining enzymes"/>
    <property type="match status" value="1"/>
</dbReference>
<gene>
    <name evidence="3" type="ORF">JAZ07_09385</name>
</gene>
<proteinExistence type="predicted"/>
<dbReference type="PROSITE" id="PS51898">
    <property type="entry name" value="TYR_RECOMBINASE"/>
    <property type="match status" value="1"/>
</dbReference>
<feature type="domain" description="Tyr recombinase" evidence="2">
    <location>
        <begin position="145"/>
        <end position="338"/>
    </location>
</feature>
<dbReference type="GO" id="GO:0006310">
    <property type="term" value="P:DNA recombination"/>
    <property type="evidence" value="ECO:0007669"/>
    <property type="project" value="UniProtKB-KW"/>
</dbReference>
<dbReference type="InterPro" id="IPR002104">
    <property type="entry name" value="Integrase_catalytic"/>
</dbReference>
<evidence type="ECO:0000259" key="2">
    <source>
        <dbReference type="PROSITE" id="PS51898"/>
    </source>
</evidence>
<keyword evidence="1" id="KW-0233">DNA recombination</keyword>
<reference evidence="3" key="1">
    <citation type="journal article" date="2021" name="Proc. Natl. Acad. Sci. U.S.A.">
        <title>Global biogeography of chemosynthetic symbionts reveals both localized and globally distributed symbiont groups. .</title>
        <authorList>
            <person name="Osvatic J.T."/>
            <person name="Wilkins L.G.E."/>
            <person name="Leibrecht L."/>
            <person name="Leray M."/>
            <person name="Zauner S."/>
            <person name="Polzin J."/>
            <person name="Camacho Y."/>
            <person name="Gros O."/>
            <person name="van Gils J.A."/>
            <person name="Eisen J.A."/>
            <person name="Petersen J.M."/>
            <person name="Yuen B."/>
        </authorList>
    </citation>
    <scope>NUCLEOTIDE SEQUENCE</scope>
    <source>
        <strain evidence="3">MAGclacostrist064TRANS</strain>
    </source>
</reference>
<name>A0A9E4KCS3_9GAMM</name>
<dbReference type="Gene3D" id="1.10.443.10">
    <property type="entry name" value="Intergrase catalytic core"/>
    <property type="match status" value="1"/>
</dbReference>
<sequence>MMKPNSALPFDQWPAADQACWQAAIHDGGLFDTQGKAAHWSSRTQREVKWCYGRWLNYFRLDQTTAWSHSPAERFTQQHIAAFSQTLMQQISLRSVSSYLTHLALACRVICPEVDCKFIRQIASQIHSQSEGPVRDKRAKLRNIGELLQLGCDLMDSVDQLGKASSLPDRLQYRDGLIIALLATRPLRRRTVSLIQLGQHLQLINDTWYLLFTAEDTKQRRPLEFPLPSLLEPYLQTYLTEIRPYLLGDHNDDHLWISARGGALSDSQLYDRICRHTEAILGVRINPHLFRDCAATTLANEDPDHVMTIAPLLGHADLKTADRHYIHAQSRQAVQRYQETLSGLRQKHSPKMEGK</sequence>
<dbReference type="GO" id="GO:0003677">
    <property type="term" value="F:DNA binding"/>
    <property type="evidence" value="ECO:0007669"/>
    <property type="project" value="InterPro"/>
</dbReference>
<organism evidence="3 4">
    <name type="scientific">Candidatus Thiodiazotropha taylori</name>
    <dbReference type="NCBI Taxonomy" id="2792791"/>
    <lineage>
        <taxon>Bacteria</taxon>
        <taxon>Pseudomonadati</taxon>
        <taxon>Pseudomonadota</taxon>
        <taxon>Gammaproteobacteria</taxon>
        <taxon>Chromatiales</taxon>
        <taxon>Sedimenticolaceae</taxon>
        <taxon>Candidatus Thiodiazotropha</taxon>
    </lineage>
</organism>
<comment type="caution">
    <text evidence="3">The sequence shown here is derived from an EMBL/GenBank/DDBJ whole genome shotgun (WGS) entry which is preliminary data.</text>
</comment>
<protein>
    <submittedName>
        <fullName evidence="3">Site-specific integrase</fullName>
    </submittedName>
</protein>
<dbReference type="EMBL" id="JAEPCM010000317">
    <property type="protein sequence ID" value="MCG7946541.1"/>
    <property type="molecule type" value="Genomic_DNA"/>
</dbReference>
<evidence type="ECO:0000313" key="3">
    <source>
        <dbReference type="EMBL" id="MCG7946541.1"/>
    </source>
</evidence>
<evidence type="ECO:0000256" key="1">
    <source>
        <dbReference type="ARBA" id="ARBA00023172"/>
    </source>
</evidence>